<dbReference type="PANTHER" id="PTHR43491:SF2">
    <property type="entry name" value="UDP-N-ACETYL-D-MANNOSAMINE DEHYDROGENASE"/>
    <property type="match status" value="1"/>
</dbReference>
<dbReference type="EMBL" id="JAMQON010000006">
    <property type="protein sequence ID" value="MDS0261350.1"/>
    <property type="molecule type" value="Genomic_DNA"/>
</dbReference>
<dbReference type="Pfam" id="PF03720">
    <property type="entry name" value="UDPG_MGDP_dh_C"/>
    <property type="match status" value="1"/>
</dbReference>
<evidence type="ECO:0000256" key="7">
    <source>
        <dbReference type="ARBA" id="ARBA00049130"/>
    </source>
</evidence>
<evidence type="ECO:0000313" key="11">
    <source>
        <dbReference type="EMBL" id="MDS0261350.1"/>
    </source>
</evidence>
<dbReference type="Gene3D" id="3.40.50.720">
    <property type="entry name" value="NAD(P)-binding Rossmann-like Domain"/>
    <property type="match status" value="2"/>
</dbReference>
<dbReference type="Pfam" id="PF03721">
    <property type="entry name" value="UDPG_MGDP_dh_N"/>
    <property type="match status" value="1"/>
</dbReference>
<comment type="catalytic activity">
    <reaction evidence="7">
        <text>UDP-N-acetyl-alpha-D-mannosamine + 2 NAD(+) + H2O = UDP-N-acetyl-alpha-D-mannosaminouronate + 2 NADH + 3 H(+)</text>
        <dbReference type="Rhea" id="RHEA:25780"/>
        <dbReference type="ChEBI" id="CHEBI:15377"/>
        <dbReference type="ChEBI" id="CHEBI:15378"/>
        <dbReference type="ChEBI" id="CHEBI:57540"/>
        <dbReference type="ChEBI" id="CHEBI:57945"/>
        <dbReference type="ChEBI" id="CHEBI:68623"/>
        <dbReference type="ChEBI" id="CHEBI:70731"/>
        <dbReference type="EC" id="1.1.1.336"/>
    </reaction>
</comment>
<evidence type="ECO:0000256" key="6">
    <source>
        <dbReference type="ARBA" id="ARBA00030172"/>
    </source>
</evidence>
<evidence type="ECO:0000256" key="3">
    <source>
        <dbReference type="ARBA" id="ARBA00016796"/>
    </source>
</evidence>
<feature type="region of interest" description="Disordered" evidence="9">
    <location>
        <begin position="307"/>
        <end position="328"/>
    </location>
</feature>
<dbReference type="SMART" id="SM00984">
    <property type="entry name" value="UDPG_MGDP_dh_C"/>
    <property type="match status" value="1"/>
</dbReference>
<dbReference type="InterPro" id="IPR017476">
    <property type="entry name" value="UDP-Glc/GDP-Man"/>
</dbReference>
<dbReference type="RefSeq" id="WP_310921175.1">
    <property type="nucleotide sequence ID" value="NZ_JAMQON010000006.1"/>
</dbReference>
<evidence type="ECO:0000256" key="5">
    <source>
        <dbReference type="ARBA" id="ARBA00023027"/>
    </source>
</evidence>
<keyword evidence="4" id="KW-0560">Oxidoreductase</keyword>
<evidence type="ECO:0000313" key="12">
    <source>
        <dbReference type="Proteomes" id="UP001259659"/>
    </source>
</evidence>
<name>A0ABU2FI24_9EURY</name>
<protein>
    <recommendedName>
        <fullName evidence="3">UDP-N-acetyl-D-mannosamine dehydrogenase</fullName>
        <ecNumber evidence="2">1.1.1.336</ecNumber>
    </recommendedName>
    <alternativeName>
        <fullName evidence="6">UDP-ManNAc 6-dehydrogenase</fullName>
    </alternativeName>
</protein>
<dbReference type="Proteomes" id="UP001259659">
    <property type="component" value="Unassembled WGS sequence"/>
</dbReference>
<keyword evidence="5" id="KW-0520">NAD</keyword>
<dbReference type="InterPro" id="IPR028359">
    <property type="entry name" value="UDP_ManNAc/GlcNAc_DH"/>
</dbReference>
<dbReference type="PANTHER" id="PTHR43491">
    <property type="entry name" value="UDP-N-ACETYL-D-MANNOSAMINE DEHYDROGENASE"/>
    <property type="match status" value="1"/>
</dbReference>
<feature type="domain" description="UDP-glucose/GDP-mannose dehydrogenase C-terminal" evidence="10">
    <location>
        <begin position="334"/>
        <end position="434"/>
    </location>
</feature>
<proteinExistence type="inferred from homology"/>
<evidence type="ECO:0000256" key="2">
    <source>
        <dbReference type="ARBA" id="ARBA00012935"/>
    </source>
</evidence>
<dbReference type="SUPFAM" id="SSF51735">
    <property type="entry name" value="NAD(P)-binding Rossmann-fold domains"/>
    <property type="match status" value="1"/>
</dbReference>
<dbReference type="PIRSF" id="PIRSF000124">
    <property type="entry name" value="UDPglc_GDPman_dh"/>
    <property type="match status" value="1"/>
</dbReference>
<comment type="similarity">
    <text evidence="1 8">Belongs to the UDP-glucose/GDP-mannose dehydrogenase family.</text>
</comment>
<dbReference type="SUPFAM" id="SSF48179">
    <property type="entry name" value="6-phosphogluconate dehydrogenase C-terminal domain-like"/>
    <property type="match status" value="1"/>
</dbReference>
<evidence type="ECO:0000259" key="10">
    <source>
        <dbReference type="SMART" id="SM00984"/>
    </source>
</evidence>
<dbReference type="EC" id="1.1.1.336" evidence="2"/>
<comment type="caution">
    <text evidence="11">The sequence shown here is derived from an EMBL/GenBank/DDBJ whole genome shotgun (WGS) entry which is preliminary data.</text>
</comment>
<dbReference type="InterPro" id="IPR008927">
    <property type="entry name" value="6-PGluconate_DH-like_C_sf"/>
</dbReference>
<organism evidence="11 12">
    <name type="scientific">Haloarcula saliterrae</name>
    <dbReference type="NCBI Taxonomy" id="2950534"/>
    <lineage>
        <taxon>Archaea</taxon>
        <taxon>Methanobacteriati</taxon>
        <taxon>Methanobacteriota</taxon>
        <taxon>Stenosarchaea group</taxon>
        <taxon>Halobacteria</taxon>
        <taxon>Halobacteriales</taxon>
        <taxon>Haloarculaceae</taxon>
        <taxon>Haloarcula</taxon>
    </lineage>
</organism>
<reference evidence="11 12" key="1">
    <citation type="submission" date="2022-06" db="EMBL/GenBank/DDBJ databases">
        <title>Haloarcula sp. a new haloarchaeum isolate from saline soil.</title>
        <authorList>
            <person name="Strakova D."/>
            <person name="Galisteo C."/>
            <person name="Sanchez-Porro C."/>
            <person name="Ventosa A."/>
        </authorList>
    </citation>
    <scope>NUCLEOTIDE SEQUENCE [LARGE SCALE GENOMIC DNA]</scope>
    <source>
        <strain evidence="11 12">S1CR25-12</strain>
    </source>
</reference>
<evidence type="ECO:0000256" key="9">
    <source>
        <dbReference type="SAM" id="MobiDB-lite"/>
    </source>
</evidence>
<accession>A0ABU2FI24</accession>
<dbReference type="Pfam" id="PF00984">
    <property type="entry name" value="UDPG_MGDP_dh"/>
    <property type="match status" value="1"/>
</dbReference>
<keyword evidence="12" id="KW-1185">Reference proteome</keyword>
<dbReference type="InterPro" id="IPR036220">
    <property type="entry name" value="UDP-Glc/GDP-Man_DH_C_sf"/>
</dbReference>
<evidence type="ECO:0000256" key="4">
    <source>
        <dbReference type="ARBA" id="ARBA00023002"/>
    </source>
</evidence>
<gene>
    <name evidence="11" type="ORF">NDI56_18270</name>
</gene>
<evidence type="ECO:0000256" key="1">
    <source>
        <dbReference type="ARBA" id="ARBA00006601"/>
    </source>
</evidence>
<dbReference type="NCBIfam" id="TIGR03026">
    <property type="entry name" value="NDP-sugDHase"/>
    <property type="match status" value="1"/>
</dbReference>
<dbReference type="SUPFAM" id="SSF52413">
    <property type="entry name" value="UDP-glucose/GDP-mannose dehydrogenase C-terminal domain"/>
    <property type="match status" value="1"/>
</dbReference>
<sequence>MERTESPACCVVGLGYVGLNLAHMLAQSGYPTVGYDIDTQKIAALQQSHDPTGELDADALPHDDLTFTSSADHIADCEFVFVALPSPLDDSLAPDISVLETASETVGANLSDGAIVVYESTLYPGAVREDLRPALERGVGERPVSFSVGYSPERIAPGEDRSRVSDAMKIVSAEDEQTRARMAALYEDISEVGVYLAESIETAEAAKCLANVQRDVNIAVVNEFTMGARQLDIDLDPHEVLEAAGTKWNFHEYTPGIVGGHCIPVDPHYLRDRFEAAGFEPSVLTNARIVNEKMRRHVAAVTVEALETAQKTDETPESPTVRGDGGREYSPRLLVLGLAYKSGLVDTRNSPAYGTCETLEANGVEVVGYDPHLTREQAREEFDFEIQSEVDFSGFDGVLVLTPHERIRSLDLHRAAGEMTEDPVLVDVDNAFDSDRVTAAGFRYRRP</sequence>
<dbReference type="InterPro" id="IPR014026">
    <property type="entry name" value="UDP-Glc/GDP-Man_DH_dimer"/>
</dbReference>
<dbReference type="InterPro" id="IPR001732">
    <property type="entry name" value="UDP-Glc/GDP-Man_DH_N"/>
</dbReference>
<evidence type="ECO:0000256" key="8">
    <source>
        <dbReference type="PIRNR" id="PIRNR000124"/>
    </source>
</evidence>
<dbReference type="PIRSF" id="PIRSF500136">
    <property type="entry name" value="UDP_ManNAc_DH"/>
    <property type="match status" value="1"/>
</dbReference>
<dbReference type="InterPro" id="IPR014027">
    <property type="entry name" value="UDP-Glc/GDP-Man_DH_C"/>
</dbReference>
<dbReference type="InterPro" id="IPR036291">
    <property type="entry name" value="NAD(P)-bd_dom_sf"/>
</dbReference>